<proteinExistence type="predicted"/>
<dbReference type="RefSeq" id="WP_040137863.1">
    <property type="nucleotide sequence ID" value="NZ_CP007797.1"/>
</dbReference>
<dbReference type="EMBL" id="POWG01000022">
    <property type="protein sequence ID" value="PNQ97171.1"/>
    <property type="molecule type" value="Genomic_DNA"/>
</dbReference>
<dbReference type="KEGG" id="abq:ABAZ39_29950"/>
<geneLocation type="plasmid" evidence="3">
    <name>p12unnamed</name>
</geneLocation>
<reference evidence="2 6" key="3">
    <citation type="submission" date="2024-11" db="EMBL/GenBank/DDBJ databases">
        <title>Draft genome sequences of two bacteria associated to sugarcane roots in Colombia.</title>
        <authorList>
            <person name="Pardo-Diaz S."/>
            <person name="Masmela-Mendoza J."/>
            <person name="Delgadillo-Duran P."/>
            <person name="Bautista E.J."/>
            <person name="Rojas-Tapias D.F."/>
        </authorList>
    </citation>
    <scope>NUCLEOTIDE SEQUENCE [LARGE SCALE GENOMIC DNA]</scope>
    <source>
        <strain evidence="2 6">Ap18</strain>
    </source>
</reference>
<protein>
    <recommendedName>
        <fullName evidence="7">DUF1508 domain-containing protein</fullName>
    </recommendedName>
</protein>
<geneLocation type="plasmid" evidence="1 4">
    <name>AbAZ39_p4</name>
</geneLocation>
<name>A0A060DQD8_9PROT</name>
<keyword evidence="6" id="KW-1185">Reference proteome</keyword>
<sequence length="74" mass="8027">MTANWSVRQLVCQAHGCELAVSWRTDGRWTWTVSVAGERIAVGIAQSQEGAQDAAANAAERHARADGIIQLTMF</sequence>
<dbReference type="Proteomes" id="UP001628281">
    <property type="component" value="Unassembled WGS sequence"/>
</dbReference>
<reference evidence="1 4" key="1">
    <citation type="journal article" date="2014" name="Genome Announc.">
        <title>Complete Genome Sequence of the Model Rhizosphere Strain Azospirillum brasilense Az39, Successfully Applied in Agriculture.</title>
        <authorList>
            <person name="Rivera D."/>
            <person name="Revale S."/>
            <person name="Molina R."/>
            <person name="Gualpa J."/>
            <person name="Puente M."/>
            <person name="Maroniche G."/>
            <person name="Paris G."/>
            <person name="Baker D."/>
            <person name="Clavijo B."/>
            <person name="McLay K."/>
            <person name="Spaepen S."/>
            <person name="Perticari A."/>
            <person name="Vazquez M."/>
            <person name="Wisniewski-Dye F."/>
            <person name="Watkins C."/>
            <person name="Martinez-Abarca F."/>
            <person name="Vanderleyden J."/>
            <person name="Cassan F."/>
        </authorList>
    </citation>
    <scope>NUCLEOTIDE SEQUENCE [LARGE SCALE GENOMIC DNA]</scope>
    <source>
        <strain evidence="1 4">Az39</strain>
        <plasmid evidence="1">AbAZ39_p4</plasmid>
    </source>
</reference>
<organism evidence="1 4">
    <name type="scientific">Azospirillum argentinense</name>
    <dbReference type="NCBI Taxonomy" id="2970906"/>
    <lineage>
        <taxon>Bacteria</taxon>
        <taxon>Pseudomonadati</taxon>
        <taxon>Pseudomonadota</taxon>
        <taxon>Alphaproteobacteria</taxon>
        <taxon>Rhodospirillales</taxon>
        <taxon>Azospirillaceae</taxon>
        <taxon>Azospirillum</taxon>
    </lineage>
</organism>
<accession>A0A2K1FX94</accession>
<evidence type="ECO:0000313" key="2">
    <source>
        <dbReference type="EMBL" id="MFL7904042.1"/>
    </source>
</evidence>
<accession>A0A060DQD8</accession>
<dbReference type="EMBL" id="CP007797">
    <property type="protein sequence ID" value="AIB16081.1"/>
    <property type="molecule type" value="Genomic_DNA"/>
</dbReference>
<evidence type="ECO:0000313" key="3">
    <source>
        <dbReference type="EMBL" id="PNQ97171.1"/>
    </source>
</evidence>
<dbReference type="Proteomes" id="UP000027186">
    <property type="component" value="Plasmid AbAZ39_p4"/>
</dbReference>
<dbReference type="AlphaFoldDB" id="A0A060DQD8"/>
<evidence type="ECO:0000313" key="5">
    <source>
        <dbReference type="Proteomes" id="UP000236268"/>
    </source>
</evidence>
<evidence type="ECO:0008006" key="7">
    <source>
        <dbReference type="Google" id="ProtNLM"/>
    </source>
</evidence>
<dbReference type="OrthoDB" id="7306715at2"/>
<gene>
    <name evidence="1" type="ORF">ABAZ39_29950</name>
    <name evidence="2" type="ORF">ACJ41P_23115</name>
    <name evidence="3" type="ORF">C1S70_19925</name>
</gene>
<evidence type="ECO:0000313" key="6">
    <source>
        <dbReference type="Proteomes" id="UP001628281"/>
    </source>
</evidence>
<keyword evidence="1" id="KW-0614">Plasmid</keyword>
<reference evidence="3 5" key="2">
    <citation type="submission" date="2018-01" db="EMBL/GenBank/DDBJ databases">
        <title>Whole genome sequence of Azospirillum brasilense REC3 isolated from strawberry roots.</title>
        <authorList>
            <person name="Fontana C.A."/>
            <person name="Salazar S.M."/>
            <person name="Bassi D."/>
            <person name="Puglisi E."/>
            <person name="Lovaisa N.C."/>
            <person name="Toffoli L.M."/>
            <person name="Pedraza R."/>
            <person name="Cocconcelli P.S."/>
        </authorList>
    </citation>
    <scope>NUCLEOTIDE SEQUENCE [LARGE SCALE GENOMIC DNA]</scope>
    <source>
        <strain evidence="3 5">REC3</strain>
        <plasmid evidence="3">p12unnamed</plasmid>
    </source>
</reference>
<dbReference type="Proteomes" id="UP000236268">
    <property type="component" value="Unassembled WGS sequence"/>
</dbReference>
<evidence type="ECO:0000313" key="4">
    <source>
        <dbReference type="Proteomes" id="UP000027186"/>
    </source>
</evidence>
<dbReference type="EMBL" id="JBJLSN010000041">
    <property type="protein sequence ID" value="MFL7904042.1"/>
    <property type="molecule type" value="Genomic_DNA"/>
</dbReference>
<evidence type="ECO:0000313" key="1">
    <source>
        <dbReference type="EMBL" id="AIB16081.1"/>
    </source>
</evidence>